<gene>
    <name evidence="2" type="ORF">TJEJU_2583</name>
</gene>
<proteinExistence type="predicted"/>
<dbReference type="KEGG" id="tje:TJEJU_2583"/>
<dbReference type="Proteomes" id="UP000215214">
    <property type="component" value="Chromosome TJEJU"/>
</dbReference>
<keyword evidence="3" id="KW-1185">Reference proteome</keyword>
<dbReference type="RefSeq" id="WP_095072686.1">
    <property type="nucleotide sequence ID" value="NZ_LT899436.1"/>
</dbReference>
<sequence length="207" mass="23878">MSKSNITLSESQKRKLVFGAILSYYRGESILDTTLSGDNEEYIEGLVNWWGITNTEEAKSVLGDLLALKKSTSINVLLETPDAELNAIKSEIAEGLDIHFSEVNKVTDTYAWDIVRLIVVSKYSYWSSYITEEEMWDFISYGAERATEIGTDWKQYTISFLLGRCIHGFDLEDVIDECKELYYSKQSMLSWVFRVKNLDVYKKFSFK</sequence>
<accession>A0A238UBB4</accession>
<dbReference type="InterPro" id="IPR009677">
    <property type="entry name" value="DUF1266"/>
</dbReference>
<dbReference type="EMBL" id="LT899436">
    <property type="protein sequence ID" value="SNR16266.1"/>
    <property type="molecule type" value="Genomic_DNA"/>
</dbReference>
<dbReference type="AlphaFoldDB" id="A0A238UBB4"/>
<organism evidence="2 3">
    <name type="scientific">Tenacibaculum jejuense</name>
    <dbReference type="NCBI Taxonomy" id="584609"/>
    <lineage>
        <taxon>Bacteria</taxon>
        <taxon>Pseudomonadati</taxon>
        <taxon>Bacteroidota</taxon>
        <taxon>Flavobacteriia</taxon>
        <taxon>Flavobacteriales</taxon>
        <taxon>Flavobacteriaceae</taxon>
        <taxon>Tenacibaculum</taxon>
    </lineage>
</organism>
<dbReference type="Pfam" id="PF06889">
    <property type="entry name" value="DUF1266"/>
    <property type="match status" value="1"/>
</dbReference>
<evidence type="ECO:0000313" key="2">
    <source>
        <dbReference type="EMBL" id="SNR16266.1"/>
    </source>
</evidence>
<reference evidence="2 3" key="1">
    <citation type="submission" date="2017-07" db="EMBL/GenBank/DDBJ databases">
        <authorList>
            <person name="Sun Z.S."/>
            <person name="Albrecht U."/>
            <person name="Echele G."/>
            <person name="Lee C.C."/>
        </authorList>
    </citation>
    <scope>NUCLEOTIDE SEQUENCE [LARGE SCALE GENOMIC DNA]</scope>
    <source>
        <strain evidence="3">type strain: KCTC 22618</strain>
    </source>
</reference>
<dbReference type="OrthoDB" id="787383at2"/>
<protein>
    <recommendedName>
        <fullName evidence="1">DUF1266 domain-containing protein</fullName>
    </recommendedName>
</protein>
<evidence type="ECO:0000259" key="1">
    <source>
        <dbReference type="Pfam" id="PF06889"/>
    </source>
</evidence>
<evidence type="ECO:0000313" key="3">
    <source>
        <dbReference type="Proteomes" id="UP000215214"/>
    </source>
</evidence>
<name>A0A238UBB4_9FLAO</name>
<feature type="domain" description="DUF1266" evidence="1">
    <location>
        <begin position="46"/>
        <end position="177"/>
    </location>
</feature>